<feature type="region of interest" description="Disordered" evidence="1">
    <location>
        <begin position="1"/>
        <end position="22"/>
    </location>
</feature>
<name>A0A382QEY5_9ZZZZ</name>
<organism evidence="2">
    <name type="scientific">marine metagenome</name>
    <dbReference type="NCBI Taxonomy" id="408172"/>
    <lineage>
        <taxon>unclassified sequences</taxon>
        <taxon>metagenomes</taxon>
        <taxon>ecological metagenomes</taxon>
    </lineage>
</organism>
<proteinExistence type="predicted"/>
<sequence>MAEISGDRHNGESSVFLKGSDRQETHVQCGAIQLTPHSTPAVFQTPPRADFCIGVAGLRPL</sequence>
<feature type="non-terminal residue" evidence="2">
    <location>
        <position position="61"/>
    </location>
</feature>
<feature type="compositionally biased region" description="Basic and acidic residues" evidence="1">
    <location>
        <begin position="1"/>
        <end position="11"/>
    </location>
</feature>
<reference evidence="2" key="1">
    <citation type="submission" date="2018-05" db="EMBL/GenBank/DDBJ databases">
        <authorList>
            <person name="Lanie J.A."/>
            <person name="Ng W.-L."/>
            <person name="Kazmierczak K.M."/>
            <person name="Andrzejewski T.M."/>
            <person name="Davidsen T.M."/>
            <person name="Wayne K.J."/>
            <person name="Tettelin H."/>
            <person name="Glass J.I."/>
            <person name="Rusch D."/>
            <person name="Podicherti R."/>
            <person name="Tsui H.-C.T."/>
            <person name="Winkler M.E."/>
        </authorList>
    </citation>
    <scope>NUCLEOTIDE SEQUENCE</scope>
</reference>
<accession>A0A382QEY5</accession>
<dbReference type="AlphaFoldDB" id="A0A382QEY5"/>
<gene>
    <name evidence="2" type="ORF">METZ01_LOCUS335665</name>
</gene>
<protein>
    <submittedName>
        <fullName evidence="2">Uncharacterized protein</fullName>
    </submittedName>
</protein>
<evidence type="ECO:0000313" key="2">
    <source>
        <dbReference type="EMBL" id="SVC82811.1"/>
    </source>
</evidence>
<dbReference type="EMBL" id="UINC01113299">
    <property type="protein sequence ID" value="SVC82811.1"/>
    <property type="molecule type" value="Genomic_DNA"/>
</dbReference>
<evidence type="ECO:0000256" key="1">
    <source>
        <dbReference type="SAM" id="MobiDB-lite"/>
    </source>
</evidence>